<name>A0A645I4R5_9ZZZZ</name>
<organism evidence="1">
    <name type="scientific">bioreactor metagenome</name>
    <dbReference type="NCBI Taxonomy" id="1076179"/>
    <lineage>
        <taxon>unclassified sequences</taxon>
        <taxon>metagenomes</taxon>
        <taxon>ecological metagenomes</taxon>
    </lineage>
</organism>
<comment type="caution">
    <text evidence="1">The sequence shown here is derived from an EMBL/GenBank/DDBJ whole genome shotgun (WGS) entry which is preliminary data.</text>
</comment>
<accession>A0A645I4R5</accession>
<proteinExistence type="predicted"/>
<reference evidence="1" key="1">
    <citation type="submission" date="2019-08" db="EMBL/GenBank/DDBJ databases">
        <authorList>
            <person name="Kucharzyk K."/>
            <person name="Murdoch R.W."/>
            <person name="Higgins S."/>
            <person name="Loffler F."/>
        </authorList>
    </citation>
    <scope>NUCLEOTIDE SEQUENCE</scope>
</reference>
<sequence length="84" mass="9333">MLSHISQSSAIVIPVSAEGAMYPVCVVWLVRCRPQPHVIIQLFGDGLWFQVSLTHPEEFPVEPGVLADGHLQWPAQHAAVDQFF</sequence>
<dbReference type="AlphaFoldDB" id="A0A645I4R5"/>
<dbReference type="EMBL" id="VSSQ01100230">
    <property type="protein sequence ID" value="MPN42473.1"/>
    <property type="molecule type" value="Genomic_DNA"/>
</dbReference>
<gene>
    <name evidence="1" type="ORF">SDC9_190030</name>
</gene>
<evidence type="ECO:0000313" key="1">
    <source>
        <dbReference type="EMBL" id="MPN42473.1"/>
    </source>
</evidence>
<protein>
    <submittedName>
        <fullName evidence="1">Uncharacterized protein</fullName>
    </submittedName>
</protein>